<keyword evidence="1" id="KW-1133">Transmembrane helix</keyword>
<name>A0A5N7BYS8_PETAA</name>
<gene>
    <name evidence="2" type="ORF">BDV23DRAFT_162142</name>
</gene>
<feature type="transmembrane region" description="Helical" evidence="1">
    <location>
        <begin position="21"/>
        <end position="45"/>
    </location>
</feature>
<proteinExistence type="predicted"/>
<evidence type="ECO:0000313" key="2">
    <source>
        <dbReference type="EMBL" id="KAE8387001.1"/>
    </source>
</evidence>
<organism evidence="2">
    <name type="scientific">Petromyces alliaceus</name>
    <name type="common">Aspergillus alliaceus</name>
    <dbReference type="NCBI Taxonomy" id="209559"/>
    <lineage>
        <taxon>Eukaryota</taxon>
        <taxon>Fungi</taxon>
        <taxon>Dikarya</taxon>
        <taxon>Ascomycota</taxon>
        <taxon>Pezizomycotina</taxon>
        <taxon>Eurotiomycetes</taxon>
        <taxon>Eurotiomycetidae</taxon>
        <taxon>Eurotiales</taxon>
        <taxon>Aspergillaceae</taxon>
        <taxon>Aspergillus</taxon>
        <taxon>Aspergillus subgen. Circumdati</taxon>
    </lineage>
</organism>
<dbReference type="Proteomes" id="UP000326877">
    <property type="component" value="Unassembled WGS sequence"/>
</dbReference>
<accession>A0A5N7BYS8</accession>
<sequence>MRHKSFLNFQRRDIIPTCLRQLVKLAGTAVLFLPLIIISLILFVMQQCPFSSMTPHRPC</sequence>
<keyword evidence="1" id="KW-0472">Membrane</keyword>
<dbReference type="EMBL" id="ML735301">
    <property type="protein sequence ID" value="KAE8387001.1"/>
    <property type="molecule type" value="Genomic_DNA"/>
</dbReference>
<evidence type="ECO:0000256" key="1">
    <source>
        <dbReference type="SAM" id="Phobius"/>
    </source>
</evidence>
<keyword evidence="1" id="KW-0812">Transmembrane</keyword>
<reference evidence="2" key="1">
    <citation type="submission" date="2019-04" db="EMBL/GenBank/DDBJ databases">
        <title>Friends and foes A comparative genomics studyof 23 Aspergillus species from section Flavi.</title>
        <authorList>
            <consortium name="DOE Joint Genome Institute"/>
            <person name="Kjaerbolling I."/>
            <person name="Vesth T."/>
            <person name="Frisvad J.C."/>
            <person name="Nybo J.L."/>
            <person name="Theobald S."/>
            <person name="Kildgaard S."/>
            <person name="Isbrandt T."/>
            <person name="Kuo A."/>
            <person name="Sato A."/>
            <person name="Lyhne E.K."/>
            <person name="Kogle M.E."/>
            <person name="Wiebenga A."/>
            <person name="Kun R.S."/>
            <person name="Lubbers R.J."/>
            <person name="Makela M.R."/>
            <person name="Barry K."/>
            <person name="Chovatia M."/>
            <person name="Clum A."/>
            <person name="Daum C."/>
            <person name="Haridas S."/>
            <person name="He G."/>
            <person name="LaButti K."/>
            <person name="Lipzen A."/>
            <person name="Mondo S."/>
            <person name="Riley R."/>
            <person name="Salamov A."/>
            <person name="Simmons B.A."/>
            <person name="Magnuson J.K."/>
            <person name="Henrissat B."/>
            <person name="Mortensen U.H."/>
            <person name="Larsen T.O."/>
            <person name="Devries R.P."/>
            <person name="Grigoriev I.V."/>
            <person name="Machida M."/>
            <person name="Baker S.E."/>
            <person name="Andersen M.R."/>
        </authorList>
    </citation>
    <scope>NUCLEOTIDE SEQUENCE [LARGE SCALE GENOMIC DNA]</scope>
    <source>
        <strain evidence="2">IBT 14317</strain>
    </source>
</reference>
<dbReference type="AlphaFoldDB" id="A0A5N7BYS8"/>
<protein>
    <submittedName>
        <fullName evidence="2">Uncharacterized protein</fullName>
    </submittedName>
</protein>